<dbReference type="EMBL" id="JAEPRB010000345">
    <property type="protein sequence ID" value="KAG2216921.1"/>
    <property type="molecule type" value="Genomic_DNA"/>
</dbReference>
<evidence type="ECO:0000256" key="1">
    <source>
        <dbReference type="PROSITE-ProRule" id="PRU00023"/>
    </source>
</evidence>
<dbReference type="Gene3D" id="1.25.40.20">
    <property type="entry name" value="Ankyrin repeat-containing domain"/>
    <property type="match status" value="1"/>
</dbReference>
<dbReference type="SMART" id="SM00248">
    <property type="entry name" value="ANK"/>
    <property type="match status" value="2"/>
</dbReference>
<feature type="compositionally biased region" description="Basic and acidic residues" evidence="2">
    <location>
        <begin position="13"/>
        <end position="23"/>
    </location>
</feature>
<dbReference type="CDD" id="cd15473">
    <property type="entry name" value="Myo5p-like_CBD_DIL_ANK"/>
    <property type="match status" value="1"/>
</dbReference>
<feature type="domain" description="Dilute" evidence="3">
    <location>
        <begin position="466"/>
        <end position="755"/>
    </location>
</feature>
<dbReference type="InterPro" id="IPR002710">
    <property type="entry name" value="Dilute_dom"/>
</dbReference>
<dbReference type="Pfam" id="PF01843">
    <property type="entry name" value="DIL"/>
    <property type="match status" value="1"/>
</dbReference>
<evidence type="ECO:0000313" key="4">
    <source>
        <dbReference type="EMBL" id="KAG2216921.1"/>
    </source>
</evidence>
<dbReference type="Proteomes" id="UP000646827">
    <property type="component" value="Unassembled WGS sequence"/>
</dbReference>
<organism evidence="4 5">
    <name type="scientific">Circinella minor</name>
    <dbReference type="NCBI Taxonomy" id="1195481"/>
    <lineage>
        <taxon>Eukaryota</taxon>
        <taxon>Fungi</taxon>
        <taxon>Fungi incertae sedis</taxon>
        <taxon>Mucoromycota</taxon>
        <taxon>Mucoromycotina</taxon>
        <taxon>Mucoromycetes</taxon>
        <taxon>Mucorales</taxon>
        <taxon>Lichtheimiaceae</taxon>
        <taxon>Circinella</taxon>
    </lineage>
</organism>
<reference evidence="4 5" key="1">
    <citation type="submission" date="2020-12" db="EMBL/GenBank/DDBJ databases">
        <title>Metabolic potential, ecology and presence of endohyphal bacteria is reflected in genomic diversity of Mucoromycotina.</title>
        <authorList>
            <person name="Muszewska A."/>
            <person name="Okrasinska A."/>
            <person name="Steczkiewicz K."/>
            <person name="Drgas O."/>
            <person name="Orlowska M."/>
            <person name="Perlinska-Lenart U."/>
            <person name="Aleksandrzak-Piekarczyk T."/>
            <person name="Szatraj K."/>
            <person name="Zielenkiewicz U."/>
            <person name="Pilsyk S."/>
            <person name="Malc E."/>
            <person name="Mieczkowski P."/>
            <person name="Kruszewska J.S."/>
            <person name="Biernat P."/>
            <person name="Pawlowska J."/>
        </authorList>
    </citation>
    <scope>NUCLEOTIDE SEQUENCE [LARGE SCALE GENOMIC DNA]</scope>
    <source>
        <strain evidence="4 5">CBS 142.35</strain>
    </source>
</reference>
<feature type="region of interest" description="Disordered" evidence="2">
    <location>
        <begin position="759"/>
        <end position="799"/>
    </location>
</feature>
<dbReference type="PROSITE" id="PS50088">
    <property type="entry name" value="ANK_REPEAT"/>
    <property type="match status" value="2"/>
</dbReference>
<feature type="compositionally biased region" description="Low complexity" evidence="2">
    <location>
        <begin position="29"/>
        <end position="42"/>
    </location>
</feature>
<dbReference type="GO" id="GO:0051020">
    <property type="term" value="F:GTPase binding"/>
    <property type="evidence" value="ECO:0007669"/>
    <property type="project" value="TreeGrafter"/>
</dbReference>
<accession>A0A8H7VBC2</accession>
<dbReference type="InterPro" id="IPR052072">
    <property type="entry name" value="Vascular_dev_regulator"/>
</dbReference>
<protein>
    <recommendedName>
        <fullName evidence="3">Dilute domain-containing protein</fullName>
    </recommendedName>
</protein>
<dbReference type="SMART" id="SM01132">
    <property type="entry name" value="DIL"/>
    <property type="match status" value="1"/>
</dbReference>
<dbReference type="OrthoDB" id="426293at2759"/>
<dbReference type="AlphaFoldDB" id="A0A8H7VBC2"/>
<feature type="compositionally biased region" description="Basic and acidic residues" evidence="2">
    <location>
        <begin position="884"/>
        <end position="903"/>
    </location>
</feature>
<dbReference type="InterPro" id="IPR037986">
    <property type="entry name" value="Myo5p-like_CBD_DIL"/>
</dbReference>
<dbReference type="PANTHER" id="PTHR16027:SF6">
    <property type="entry name" value="DILUTE DOMAIN-CONTAINING PROTEIN"/>
    <property type="match status" value="1"/>
</dbReference>
<feature type="region of interest" description="Disordered" evidence="2">
    <location>
        <begin position="348"/>
        <end position="390"/>
    </location>
</feature>
<dbReference type="PRINTS" id="PR01415">
    <property type="entry name" value="ANKYRIN"/>
</dbReference>
<feature type="compositionally biased region" description="Acidic residues" evidence="2">
    <location>
        <begin position="351"/>
        <end position="363"/>
    </location>
</feature>
<dbReference type="InterPro" id="IPR002110">
    <property type="entry name" value="Ankyrin_rpt"/>
</dbReference>
<feature type="repeat" description="ANK" evidence="1">
    <location>
        <begin position="230"/>
        <end position="262"/>
    </location>
</feature>
<dbReference type="PROSITE" id="PS50297">
    <property type="entry name" value="ANK_REP_REGION"/>
    <property type="match status" value="2"/>
</dbReference>
<feature type="compositionally biased region" description="Basic residues" evidence="2">
    <location>
        <begin position="760"/>
        <end position="773"/>
    </location>
</feature>
<feature type="compositionally biased region" description="Acidic residues" evidence="2">
    <location>
        <begin position="373"/>
        <end position="390"/>
    </location>
</feature>
<feature type="compositionally biased region" description="Basic and acidic residues" evidence="2">
    <location>
        <begin position="124"/>
        <end position="133"/>
    </location>
</feature>
<feature type="region of interest" description="Disordered" evidence="2">
    <location>
        <begin position="98"/>
        <end position="146"/>
    </location>
</feature>
<dbReference type="SUPFAM" id="SSF48403">
    <property type="entry name" value="Ankyrin repeat"/>
    <property type="match status" value="1"/>
</dbReference>
<dbReference type="Pfam" id="PF12796">
    <property type="entry name" value="Ank_2"/>
    <property type="match status" value="1"/>
</dbReference>
<comment type="caution">
    <text evidence="4">The sequence shown here is derived from an EMBL/GenBank/DDBJ whole genome shotgun (WGS) entry which is preliminary data.</text>
</comment>
<sequence>MSGTSVLPPHNSSEADHVLDMPLHHKPNTTTTTATTATTTTTPETMGGLHMIKERDEDDTTTTTVEPESIRQQYENMTYDDLSQRMAENYKQLSAMLGKTPSSFSNPESPSSSLSSSSSSTGDVHGDDNRDETTITTGAELDNENDIIQHTELDEKTKKQKMTQLFCRAASTGDLTKVTHLLKEYRTYIDIDARDEDGTTPLIYAACFGKVDIAQALLEAGAKTDVQDSYGWSALMWATNNNQEAVVKVLLESGASSNTRSAKGRTVFDFLNTDNQKIVEILATNPRDSFSSTSSIMGRNAGSLSSSSSNAGDYDFYYQSTLEGYDNFMTEEADRRRKLLETAMALAGNTSDDDNDDDNDDGNEFNNNNFGNDNDEDNNDDDDEDDDDDDMAQEFHWDKCLPDQMFVFGAENLQYILDTVITNIQLPVRSHQEICVPANVIFLSARFAHYFSSDELVQEVLEGAMNRISDEIKSNARNVHVLAFWITNATQLLYYLKKDTGLVVATAEHQLHISELISEIYTMIINDTERRLSKILVPAMVDHEQIPGMEDVNFADDWQRFFRRSTRRSVVVPPDGGMAVQMKRNPSTSTVNSNSNSACSMLAISPQSVTSLLTSTLYVLQSYDVHPTIIIQALAQFFHFISCEMFNRILSNKKLLCRSKALQIRMNMSHIEDWIGQSNLPHSLVTYFDPTTQLLQLLQCLTQLQDLVGFIQTVKKFDSLNALQVKRCVTNYRYEVNESRLPDEIEKYAMQLAEDTVRYKQARNQRKNSKKSNNKSASGMSRTQSVSLRRTRSRRESVSSFVGSIMSSVGISASASMPPTLPSSPTATTSSSTPTATTRTTTITEEESLKSSNTDNVTAPVASEDEQQQERDQEQEQEQTVSEEPLKLDDEEDKEMKETRDPKFMLPFSVPTTAHMVSFTGWAPEEESKRDRERLVTPVIPSEWMDRLDNGTME</sequence>
<feature type="compositionally biased region" description="Low complexity" evidence="2">
    <location>
        <begin position="774"/>
        <end position="788"/>
    </location>
</feature>
<dbReference type="InterPro" id="IPR036770">
    <property type="entry name" value="Ankyrin_rpt-contain_sf"/>
</dbReference>
<name>A0A8H7VBC2_9FUNG</name>
<feature type="compositionally biased region" description="Low complexity" evidence="2">
    <location>
        <begin position="101"/>
        <end position="120"/>
    </location>
</feature>
<dbReference type="PROSITE" id="PS51126">
    <property type="entry name" value="DILUTE"/>
    <property type="match status" value="1"/>
</dbReference>
<feature type="region of interest" description="Disordered" evidence="2">
    <location>
        <begin position="1"/>
        <end position="76"/>
    </location>
</feature>
<feature type="region of interest" description="Disordered" evidence="2">
    <location>
        <begin position="812"/>
        <end position="907"/>
    </location>
</feature>
<evidence type="ECO:0000256" key="2">
    <source>
        <dbReference type="SAM" id="MobiDB-lite"/>
    </source>
</evidence>
<evidence type="ECO:0000313" key="5">
    <source>
        <dbReference type="Proteomes" id="UP000646827"/>
    </source>
</evidence>
<proteinExistence type="predicted"/>
<keyword evidence="5" id="KW-1185">Reference proteome</keyword>
<keyword evidence="1" id="KW-0040">ANK repeat</keyword>
<evidence type="ECO:0000259" key="3">
    <source>
        <dbReference type="PROSITE" id="PS51126"/>
    </source>
</evidence>
<feature type="repeat" description="ANK" evidence="1">
    <location>
        <begin position="197"/>
        <end position="229"/>
    </location>
</feature>
<dbReference type="PANTHER" id="PTHR16027">
    <property type="entry name" value="DILUTE DOMAIN-CONTAINING PROTEIN YPR089W"/>
    <property type="match status" value="1"/>
</dbReference>
<feature type="compositionally biased region" description="Low complexity" evidence="2">
    <location>
        <begin position="812"/>
        <end position="843"/>
    </location>
</feature>
<gene>
    <name evidence="4" type="ORF">INT45_003184</name>
</gene>